<dbReference type="AlphaFoldDB" id="A0A4P5P9D9"/>
<dbReference type="InterPro" id="IPR000150">
    <property type="entry name" value="Cof"/>
</dbReference>
<dbReference type="CDD" id="cd07516">
    <property type="entry name" value="HAD_Pase"/>
    <property type="match status" value="1"/>
</dbReference>
<dbReference type="GO" id="GO:0005829">
    <property type="term" value="C:cytosol"/>
    <property type="evidence" value="ECO:0007669"/>
    <property type="project" value="TreeGrafter"/>
</dbReference>
<dbReference type="SFLD" id="SFLDG01140">
    <property type="entry name" value="C2.B:_Phosphomannomutase_and_P"/>
    <property type="match status" value="1"/>
</dbReference>
<dbReference type="PROSITE" id="PS01228">
    <property type="entry name" value="COF_1"/>
    <property type="match status" value="1"/>
</dbReference>
<dbReference type="PANTHER" id="PTHR10000:SF8">
    <property type="entry name" value="HAD SUPERFAMILY HYDROLASE-LIKE, TYPE 3"/>
    <property type="match status" value="1"/>
</dbReference>
<gene>
    <name evidence="1" type="ORF">NRIC_25780</name>
</gene>
<dbReference type="GO" id="GO:0016791">
    <property type="term" value="F:phosphatase activity"/>
    <property type="evidence" value="ECO:0007669"/>
    <property type="project" value="TreeGrafter"/>
</dbReference>
<reference evidence="2" key="1">
    <citation type="submission" date="2019-02" db="EMBL/GenBank/DDBJ databases">
        <title>Draft genome sequence of Enterococcus sp. Gos25-1.</title>
        <authorList>
            <person name="Tanaka N."/>
            <person name="Shiwa Y."/>
            <person name="Fujita N."/>
        </authorList>
    </citation>
    <scope>NUCLEOTIDE SEQUENCE [LARGE SCALE GENOMIC DNA]</scope>
    <source>
        <strain evidence="2">Gos25-1</strain>
    </source>
</reference>
<dbReference type="EMBL" id="BJCC01000022">
    <property type="protein sequence ID" value="GCF94687.1"/>
    <property type="molecule type" value="Genomic_DNA"/>
</dbReference>
<dbReference type="OrthoDB" id="9781413at2"/>
<accession>A0A4P5P9D9</accession>
<name>A0A4P5P9D9_9ENTE</name>
<proteinExistence type="predicted"/>
<evidence type="ECO:0000313" key="2">
    <source>
        <dbReference type="Proteomes" id="UP000290567"/>
    </source>
</evidence>
<dbReference type="Proteomes" id="UP000290567">
    <property type="component" value="Unassembled WGS sequence"/>
</dbReference>
<dbReference type="PANTHER" id="PTHR10000">
    <property type="entry name" value="PHOSPHOSERINE PHOSPHATASE"/>
    <property type="match status" value="1"/>
</dbReference>
<dbReference type="Gene3D" id="3.40.50.1000">
    <property type="entry name" value="HAD superfamily/HAD-like"/>
    <property type="match status" value="1"/>
</dbReference>
<dbReference type="GO" id="GO:0000287">
    <property type="term" value="F:magnesium ion binding"/>
    <property type="evidence" value="ECO:0007669"/>
    <property type="project" value="TreeGrafter"/>
</dbReference>
<protein>
    <submittedName>
        <fullName evidence="1">Haloacid dehalogenase</fullName>
    </submittedName>
</protein>
<evidence type="ECO:0000313" key="1">
    <source>
        <dbReference type="EMBL" id="GCF94687.1"/>
    </source>
</evidence>
<dbReference type="Gene3D" id="3.30.1240.10">
    <property type="match status" value="1"/>
</dbReference>
<dbReference type="InterPro" id="IPR023214">
    <property type="entry name" value="HAD_sf"/>
</dbReference>
<sequence>MKLAAIDLDGTLLNSQHQLLEVNTQALRQAQAQGIQLVLATGRSVVSAVDILEQMELEGFILALNGTFIAQKTSAGVKMLRSFQLEQSDVKKAFALAQEEKITFIASNQLGSDRVVMDDPEELVQEFLMKRADLRCFTANEMQEKIDDSSNHYLKLAFTNRNRKKLLSLKQRLENAGLPTIFSDTHYIEYVPQGVNKGTALQFLCEKLGIPLSETLAIGDQENDIELLQISGRGIAMGNAQEHVKAVADQVTVTNDQAGVAKALLRYL</sequence>
<comment type="caution">
    <text evidence="1">The sequence shown here is derived from an EMBL/GenBank/DDBJ whole genome shotgun (WGS) entry which is preliminary data.</text>
</comment>
<dbReference type="RefSeq" id="WP_146623102.1">
    <property type="nucleotide sequence ID" value="NZ_BJCC01000022.1"/>
</dbReference>
<dbReference type="NCBIfam" id="TIGR00099">
    <property type="entry name" value="Cof-subfamily"/>
    <property type="match status" value="1"/>
</dbReference>
<dbReference type="InterPro" id="IPR006379">
    <property type="entry name" value="HAD-SF_hydro_IIB"/>
</dbReference>
<keyword evidence="2" id="KW-1185">Reference proteome</keyword>
<dbReference type="Pfam" id="PF08282">
    <property type="entry name" value="Hydrolase_3"/>
    <property type="match status" value="1"/>
</dbReference>
<dbReference type="SFLD" id="SFLDS00003">
    <property type="entry name" value="Haloacid_Dehalogenase"/>
    <property type="match status" value="1"/>
</dbReference>
<dbReference type="InterPro" id="IPR036412">
    <property type="entry name" value="HAD-like_sf"/>
</dbReference>
<dbReference type="SUPFAM" id="SSF56784">
    <property type="entry name" value="HAD-like"/>
    <property type="match status" value="1"/>
</dbReference>
<dbReference type="NCBIfam" id="TIGR01484">
    <property type="entry name" value="HAD-SF-IIB"/>
    <property type="match status" value="1"/>
</dbReference>
<dbReference type="SFLD" id="SFLDG01144">
    <property type="entry name" value="C2.B.4:_PGP_Like"/>
    <property type="match status" value="1"/>
</dbReference>
<organism evidence="1 2">
    <name type="scientific">Enterococcus florum</name>
    <dbReference type="NCBI Taxonomy" id="2480627"/>
    <lineage>
        <taxon>Bacteria</taxon>
        <taxon>Bacillati</taxon>
        <taxon>Bacillota</taxon>
        <taxon>Bacilli</taxon>
        <taxon>Lactobacillales</taxon>
        <taxon>Enterococcaceae</taxon>
        <taxon>Enterococcus</taxon>
    </lineage>
</organism>